<dbReference type="PRINTS" id="PR00412">
    <property type="entry name" value="EPOXHYDRLASE"/>
</dbReference>
<proteinExistence type="predicted"/>
<dbReference type="InterPro" id="IPR050471">
    <property type="entry name" value="AB_hydrolase"/>
</dbReference>
<dbReference type="SUPFAM" id="SSF53474">
    <property type="entry name" value="alpha/beta-Hydrolases"/>
    <property type="match status" value="1"/>
</dbReference>
<dbReference type="PANTHER" id="PTHR43433">
    <property type="entry name" value="HYDROLASE, ALPHA/BETA FOLD FAMILY PROTEIN"/>
    <property type="match status" value="1"/>
</dbReference>
<evidence type="ECO:0000313" key="3">
    <source>
        <dbReference type="Proteomes" id="UP000034112"/>
    </source>
</evidence>
<dbReference type="OrthoDB" id="19657at2759"/>
<dbReference type="PANTHER" id="PTHR43433:SF5">
    <property type="entry name" value="AB HYDROLASE-1 DOMAIN-CONTAINING PROTEIN"/>
    <property type="match status" value="1"/>
</dbReference>
<dbReference type="Proteomes" id="UP000034112">
    <property type="component" value="Unassembled WGS sequence"/>
</dbReference>
<dbReference type="InterPro" id="IPR029058">
    <property type="entry name" value="AB_hydrolase_fold"/>
</dbReference>
<dbReference type="InterPro" id="IPR000073">
    <property type="entry name" value="AB_hydrolase_1"/>
</dbReference>
<dbReference type="GO" id="GO:0016787">
    <property type="term" value="F:hydrolase activity"/>
    <property type="evidence" value="ECO:0007669"/>
    <property type="project" value="UniProtKB-KW"/>
</dbReference>
<dbReference type="InterPro" id="IPR000639">
    <property type="entry name" value="Epox_hydrolase-like"/>
</dbReference>
<dbReference type="EMBL" id="JOKZ01000110">
    <property type="protein sequence ID" value="KKP03446.1"/>
    <property type="molecule type" value="Genomic_DNA"/>
</dbReference>
<evidence type="ECO:0000313" key="2">
    <source>
        <dbReference type="EMBL" id="KKP03446.1"/>
    </source>
</evidence>
<reference evidence="3" key="1">
    <citation type="journal article" date="2015" name="Genome Announc.">
        <title>Draft whole-genome sequence of the biocontrol agent Trichoderma harzianum T6776.</title>
        <authorList>
            <person name="Baroncelli R."/>
            <person name="Piaggeschi G."/>
            <person name="Fiorini L."/>
            <person name="Bertolini E."/>
            <person name="Zapparata A."/>
            <person name="Pe M.E."/>
            <person name="Sarrocco S."/>
            <person name="Vannacci G."/>
        </authorList>
    </citation>
    <scope>NUCLEOTIDE SEQUENCE [LARGE SCALE GENOMIC DNA]</scope>
    <source>
        <strain evidence="3">T6776</strain>
    </source>
</reference>
<protein>
    <submittedName>
        <fullName evidence="2">Alpha/beta hydrolase fold family protein</fullName>
    </submittedName>
</protein>
<feature type="domain" description="AB hydrolase-1" evidence="1">
    <location>
        <begin position="4"/>
        <end position="195"/>
    </location>
</feature>
<dbReference type="OMA" id="TRTESEH"/>
<keyword evidence="2" id="KW-0378">Hydrolase</keyword>
<evidence type="ECO:0000259" key="1">
    <source>
        <dbReference type="Pfam" id="PF00561"/>
    </source>
</evidence>
<organism evidence="2 3">
    <name type="scientific">Trichoderma harzianum</name>
    <name type="common">Hypocrea lixii</name>
    <dbReference type="NCBI Taxonomy" id="5544"/>
    <lineage>
        <taxon>Eukaryota</taxon>
        <taxon>Fungi</taxon>
        <taxon>Dikarya</taxon>
        <taxon>Ascomycota</taxon>
        <taxon>Pezizomycotina</taxon>
        <taxon>Sordariomycetes</taxon>
        <taxon>Hypocreomycetidae</taxon>
        <taxon>Hypocreales</taxon>
        <taxon>Hypocreaceae</taxon>
        <taxon>Trichoderma</taxon>
    </lineage>
</organism>
<dbReference type="Gene3D" id="3.40.50.1820">
    <property type="entry name" value="alpha/beta hydrolase"/>
    <property type="match status" value="1"/>
</dbReference>
<name>A0A0F9XED8_TRIHA</name>
<dbReference type="AlphaFoldDB" id="A0A0F9XED8"/>
<gene>
    <name evidence="2" type="ORF">THAR02_04475</name>
</gene>
<dbReference type="Pfam" id="PF00561">
    <property type="entry name" value="Abhydrolase_1"/>
    <property type="match status" value="1"/>
</dbReference>
<sequence length="209" mass="23073">MSLQLLDALDINQAFVAGTSQGGWIAARMALLSPQRVKGIILMGTSMDFESPESRELGCWDGPQATASLVSMSADFSPHDDFEPGSAYVDFLMQIGYGEKVTVVLKEKWAKSIQKVYSKDIGKKTICMAAVCLSSRDGLHARLPHIRCPVLWMQGTADVVFSVANARKEINMFTNAPEAKLVVMQDGVHFLSFTHEKEVEVEILKFTKQ</sequence>
<comment type="caution">
    <text evidence="2">The sequence shown here is derived from an EMBL/GenBank/DDBJ whole genome shotgun (WGS) entry which is preliminary data.</text>
</comment>
<accession>A0A0F9XED8</accession>